<feature type="repeat" description="TNFR-Cys" evidence="1">
    <location>
        <begin position="23"/>
        <end position="65"/>
    </location>
</feature>
<dbReference type="Gene3D" id="2.10.50.10">
    <property type="entry name" value="Tumor Necrosis Factor Receptor, subunit A, domain 2"/>
    <property type="match status" value="2"/>
</dbReference>
<feature type="disulfide bond" evidence="1">
    <location>
        <begin position="24"/>
        <end position="39"/>
    </location>
</feature>
<proteinExistence type="predicted"/>
<dbReference type="GO" id="GO:0035631">
    <property type="term" value="C:CD40 receptor complex"/>
    <property type="evidence" value="ECO:0007669"/>
    <property type="project" value="TreeGrafter"/>
</dbReference>
<feature type="transmembrane region" description="Helical" evidence="2">
    <location>
        <begin position="162"/>
        <end position="187"/>
    </location>
</feature>
<keyword evidence="2" id="KW-1133">Transmembrane helix</keyword>
<dbReference type="InterPro" id="IPR052135">
    <property type="entry name" value="TNFRSF5"/>
</dbReference>
<dbReference type="AlphaFoldDB" id="A0AAV6GEC1"/>
<dbReference type="SUPFAM" id="SSF57586">
    <property type="entry name" value="TNF receptor-like"/>
    <property type="match status" value="1"/>
</dbReference>
<reference evidence="4" key="1">
    <citation type="submission" date="2020-10" db="EMBL/GenBank/DDBJ databases">
        <title>Chromosome-scale genome assembly of the Allis shad, Alosa alosa.</title>
        <authorList>
            <person name="Margot Z."/>
            <person name="Christophe K."/>
            <person name="Cabau C."/>
            <person name="Louis A."/>
            <person name="Berthelot C."/>
            <person name="Parey E."/>
            <person name="Roest Crollius H."/>
            <person name="Montfort J."/>
            <person name="Robinson-Rechavi M."/>
            <person name="Bucao C."/>
            <person name="Bouchez O."/>
            <person name="Gislard M."/>
            <person name="Lluch J."/>
            <person name="Milhes M."/>
            <person name="Lampietro C."/>
            <person name="Lopez Roques C."/>
            <person name="Donnadieu C."/>
            <person name="Braasch I."/>
            <person name="Desvignes T."/>
            <person name="Postlethwait J."/>
            <person name="Bobe J."/>
            <person name="Guiguen Y."/>
        </authorList>
    </citation>
    <scope>NUCLEOTIDE SEQUENCE</scope>
    <source>
        <strain evidence="4">M-15738</strain>
        <tissue evidence="4">Blood</tissue>
    </source>
</reference>
<dbReference type="GO" id="GO:0002768">
    <property type="term" value="P:immune response-regulating cell surface receptor signaling pathway"/>
    <property type="evidence" value="ECO:0007669"/>
    <property type="project" value="TreeGrafter"/>
</dbReference>
<gene>
    <name evidence="4" type="ORF">AALO_G00176270</name>
</gene>
<dbReference type="PROSITE" id="PS00652">
    <property type="entry name" value="TNFR_NGFR_1"/>
    <property type="match status" value="1"/>
</dbReference>
<dbReference type="PANTHER" id="PTHR46875">
    <property type="entry name" value="TUMOR NECROSIS FACTOR RECEPTOR SUPERFAMILY MEMBER 5"/>
    <property type="match status" value="1"/>
</dbReference>
<sequence length="299" mass="32507">MVCPNKCPKGQYMPTSSTCECKACPDGQFTAEENSFHKCRTCEVCNKKDFKQANSTCKADRDTHCVCLEKYYCTDPNPEISCTHCVARLQCDPGEGAVNYGAPGNTICEPCPEGFFSNVKSYKPCFPHTNCTAVGREVKVAGTPNLDAVCGNHLCAHPAHYWMLPTGLWLGLIVSVIIAIIAAYVYWKVMRQSRRPDSASEDLIVRFSPVRAPDILPPPNELYKNKCNEAQPLNHCAVETSSISCDCTVECDGPASPMMTSPTSPMRLTPLAATCGAAGDSIVSNVCQSEPQEDEWTGA</sequence>
<dbReference type="PANTHER" id="PTHR46875:SF2">
    <property type="entry name" value="TUMOR NECROSIS FACTOR RECEPTOR SUPERFAMILY MEMBER 5-LIKE ISOFORM X1"/>
    <property type="match status" value="1"/>
</dbReference>
<organism evidence="4 5">
    <name type="scientific">Alosa alosa</name>
    <name type="common">allis shad</name>
    <dbReference type="NCBI Taxonomy" id="278164"/>
    <lineage>
        <taxon>Eukaryota</taxon>
        <taxon>Metazoa</taxon>
        <taxon>Chordata</taxon>
        <taxon>Craniata</taxon>
        <taxon>Vertebrata</taxon>
        <taxon>Euteleostomi</taxon>
        <taxon>Actinopterygii</taxon>
        <taxon>Neopterygii</taxon>
        <taxon>Teleostei</taxon>
        <taxon>Clupei</taxon>
        <taxon>Clupeiformes</taxon>
        <taxon>Clupeoidei</taxon>
        <taxon>Clupeidae</taxon>
        <taxon>Alosa</taxon>
    </lineage>
</organism>
<dbReference type="Pfam" id="PF00020">
    <property type="entry name" value="TNFR_c6"/>
    <property type="match status" value="2"/>
</dbReference>
<evidence type="ECO:0000256" key="2">
    <source>
        <dbReference type="SAM" id="Phobius"/>
    </source>
</evidence>
<evidence type="ECO:0000256" key="1">
    <source>
        <dbReference type="PROSITE-ProRule" id="PRU00206"/>
    </source>
</evidence>
<dbReference type="PROSITE" id="PS50050">
    <property type="entry name" value="TNFR_NGFR_2"/>
    <property type="match status" value="1"/>
</dbReference>
<dbReference type="Proteomes" id="UP000823561">
    <property type="component" value="Chromosome 13"/>
</dbReference>
<dbReference type="InterPro" id="IPR001368">
    <property type="entry name" value="TNFR/NGFR_Cys_rich_reg"/>
</dbReference>
<keyword evidence="2" id="KW-0472">Membrane</keyword>
<feature type="domain" description="TNFR-Cys" evidence="3">
    <location>
        <begin position="23"/>
        <end position="65"/>
    </location>
</feature>
<keyword evidence="1" id="KW-1015">Disulfide bond</keyword>
<name>A0AAV6GEC1_9TELE</name>
<keyword evidence="5" id="KW-1185">Reference proteome</keyword>
<accession>A0AAV6GEC1</accession>
<protein>
    <recommendedName>
        <fullName evidence="3">TNFR-Cys domain-containing protein</fullName>
    </recommendedName>
</protein>
<comment type="caution">
    <text evidence="4">The sequence shown here is derived from an EMBL/GenBank/DDBJ whole genome shotgun (WGS) entry which is preliminary data.</text>
</comment>
<dbReference type="EMBL" id="JADWDJ010000013">
    <property type="protein sequence ID" value="KAG5271136.1"/>
    <property type="molecule type" value="Genomic_DNA"/>
</dbReference>
<keyword evidence="2" id="KW-0812">Transmembrane</keyword>
<evidence type="ECO:0000259" key="3">
    <source>
        <dbReference type="PROSITE" id="PS50050"/>
    </source>
</evidence>
<evidence type="ECO:0000313" key="5">
    <source>
        <dbReference type="Proteomes" id="UP000823561"/>
    </source>
</evidence>
<evidence type="ECO:0000313" key="4">
    <source>
        <dbReference type="EMBL" id="KAG5271136.1"/>
    </source>
</evidence>
<comment type="caution">
    <text evidence="1">Lacks conserved residue(s) required for the propagation of feature annotation.</text>
</comment>
<dbReference type="GO" id="GO:0009897">
    <property type="term" value="C:external side of plasma membrane"/>
    <property type="evidence" value="ECO:0007669"/>
    <property type="project" value="TreeGrafter"/>
</dbReference>
<dbReference type="SMART" id="SM00208">
    <property type="entry name" value="TNFR"/>
    <property type="match status" value="3"/>
</dbReference>